<gene>
    <name evidence="1" type="ORF">BC938DRAFT_477445</name>
</gene>
<dbReference type="EMBL" id="RBNJ01027699">
    <property type="protein sequence ID" value="RUS14266.1"/>
    <property type="molecule type" value="Genomic_DNA"/>
</dbReference>
<organism evidence="1 2">
    <name type="scientific">Jimgerdemannia flammicorona</name>
    <dbReference type="NCBI Taxonomy" id="994334"/>
    <lineage>
        <taxon>Eukaryota</taxon>
        <taxon>Fungi</taxon>
        <taxon>Fungi incertae sedis</taxon>
        <taxon>Mucoromycota</taxon>
        <taxon>Mucoromycotina</taxon>
        <taxon>Endogonomycetes</taxon>
        <taxon>Endogonales</taxon>
        <taxon>Endogonaceae</taxon>
        <taxon>Jimgerdemannia</taxon>
    </lineage>
</organism>
<name>A0A433P9P2_9FUNG</name>
<dbReference type="AlphaFoldDB" id="A0A433P9P2"/>
<protein>
    <submittedName>
        <fullName evidence="1">Uncharacterized protein</fullName>
    </submittedName>
</protein>
<proteinExistence type="predicted"/>
<reference evidence="1 2" key="1">
    <citation type="journal article" date="2018" name="New Phytol.">
        <title>Phylogenomics of Endogonaceae and evolution of mycorrhizas within Mucoromycota.</title>
        <authorList>
            <person name="Chang Y."/>
            <person name="Desiro A."/>
            <person name="Na H."/>
            <person name="Sandor L."/>
            <person name="Lipzen A."/>
            <person name="Clum A."/>
            <person name="Barry K."/>
            <person name="Grigoriev I.V."/>
            <person name="Martin F.M."/>
            <person name="Stajich J.E."/>
            <person name="Smith M.E."/>
            <person name="Bonito G."/>
            <person name="Spatafora J.W."/>
        </authorList>
    </citation>
    <scope>NUCLEOTIDE SEQUENCE [LARGE SCALE GENOMIC DNA]</scope>
    <source>
        <strain evidence="1 2">AD002</strain>
    </source>
</reference>
<evidence type="ECO:0000313" key="2">
    <source>
        <dbReference type="Proteomes" id="UP000274822"/>
    </source>
</evidence>
<accession>A0A433P9P2</accession>
<dbReference type="Proteomes" id="UP000274822">
    <property type="component" value="Unassembled WGS sequence"/>
</dbReference>
<evidence type="ECO:0000313" key="1">
    <source>
        <dbReference type="EMBL" id="RUS14266.1"/>
    </source>
</evidence>
<keyword evidence="2" id="KW-1185">Reference proteome</keyword>
<sequence>MDKTPLAESTYIAPLNHKPLAWLDESFVGGSEQKRVPMFGSPMLVTNYWTKCPISQMDMGQSKNLRPGSGWLVKLLW</sequence>
<comment type="caution">
    <text evidence="1">The sequence shown here is derived from an EMBL/GenBank/DDBJ whole genome shotgun (WGS) entry which is preliminary data.</text>
</comment>